<dbReference type="EC" id="5.2.1.8" evidence="2 4"/>
<name>A0A846QR46_9FLAO</name>
<keyword evidence="4" id="KW-0413">Isomerase</keyword>
<evidence type="ECO:0000256" key="1">
    <source>
        <dbReference type="ARBA" id="ARBA00000971"/>
    </source>
</evidence>
<dbReference type="PROSITE" id="PS50059">
    <property type="entry name" value="FKBP_PPIASE"/>
    <property type="match status" value="1"/>
</dbReference>
<keyword evidence="3 4" id="KW-0697">Rotamase</keyword>
<comment type="caution">
    <text evidence="7">The sequence shown here is derived from an EMBL/GenBank/DDBJ whole genome shotgun (WGS) entry which is preliminary data.</text>
</comment>
<dbReference type="SUPFAM" id="SSF54534">
    <property type="entry name" value="FKBP-like"/>
    <property type="match status" value="1"/>
</dbReference>
<dbReference type="RefSeq" id="WP_167961502.1">
    <property type="nucleotide sequence ID" value="NZ_JAATJJ010000001.1"/>
</dbReference>
<evidence type="ECO:0000256" key="3">
    <source>
        <dbReference type="ARBA" id="ARBA00023110"/>
    </source>
</evidence>
<feature type="domain" description="PPIase FKBP-type" evidence="6">
    <location>
        <begin position="132"/>
        <end position="235"/>
    </location>
</feature>
<comment type="catalytic activity">
    <reaction evidence="1 4">
        <text>[protein]-peptidylproline (omega=180) = [protein]-peptidylproline (omega=0)</text>
        <dbReference type="Rhea" id="RHEA:16237"/>
        <dbReference type="Rhea" id="RHEA-COMP:10747"/>
        <dbReference type="Rhea" id="RHEA-COMP:10748"/>
        <dbReference type="ChEBI" id="CHEBI:83833"/>
        <dbReference type="ChEBI" id="CHEBI:83834"/>
        <dbReference type="EC" id="5.2.1.8"/>
    </reaction>
</comment>
<proteinExistence type="predicted"/>
<dbReference type="EMBL" id="JAATJJ010000001">
    <property type="protein sequence ID" value="NJB70578.1"/>
    <property type="molecule type" value="Genomic_DNA"/>
</dbReference>
<evidence type="ECO:0000256" key="4">
    <source>
        <dbReference type="PROSITE-ProRule" id="PRU00277"/>
    </source>
</evidence>
<accession>A0A846QR46</accession>
<dbReference type="PROSITE" id="PS00018">
    <property type="entry name" value="EF_HAND_1"/>
    <property type="match status" value="1"/>
</dbReference>
<evidence type="ECO:0000259" key="6">
    <source>
        <dbReference type="PROSITE" id="PS50059"/>
    </source>
</evidence>
<evidence type="ECO:0000313" key="8">
    <source>
        <dbReference type="Proteomes" id="UP000590442"/>
    </source>
</evidence>
<dbReference type="InterPro" id="IPR018247">
    <property type="entry name" value="EF_Hand_1_Ca_BS"/>
</dbReference>
<evidence type="ECO:0000313" key="7">
    <source>
        <dbReference type="EMBL" id="NJB70578.1"/>
    </source>
</evidence>
<feature type="compositionally biased region" description="Acidic residues" evidence="5">
    <location>
        <begin position="309"/>
        <end position="322"/>
    </location>
</feature>
<dbReference type="Pfam" id="PF00254">
    <property type="entry name" value="FKBP_C"/>
    <property type="match status" value="1"/>
</dbReference>
<dbReference type="Proteomes" id="UP000590442">
    <property type="component" value="Unassembled WGS sequence"/>
</dbReference>
<protein>
    <recommendedName>
        <fullName evidence="2 4">peptidylprolyl isomerase</fullName>
        <ecNumber evidence="2 4">5.2.1.8</ecNumber>
    </recommendedName>
</protein>
<reference evidence="7 8" key="1">
    <citation type="submission" date="2020-03" db="EMBL/GenBank/DDBJ databases">
        <title>Genomic Encyclopedia of Type Strains, Phase IV (KMG-IV): sequencing the most valuable type-strain genomes for metagenomic binning, comparative biology and taxonomic classification.</title>
        <authorList>
            <person name="Goeker M."/>
        </authorList>
    </citation>
    <scope>NUCLEOTIDE SEQUENCE [LARGE SCALE GENOMIC DNA]</scope>
    <source>
        <strain evidence="7 8">DSM 29762</strain>
    </source>
</reference>
<sequence>MKTKQLFYLLIILGTVVGSCKKDDGSDIEVIPPRLLSEVAAENEEEIQDFLKTHFYNYEEFNSPPADFNYKIKLDTIAGSNSGKTPLIDQMESIIINVSSDAFSGLEEEDKVQHKLYFLSVREGEGTNPTVADSTLVRYEGSLLNGTVFDGAFNTALWFDLGAIQGTGARGFSEGSVNFKSGGEVIVNNDGTFTVDGYGVGLMIFPSGLGYFSNSQTNIPAYSPLIFKVDMFTHTIDTDHDNDGIPSILEDLNMDGYLYNDNTDRDEEEDAFSPAFSNFVDSDDDNDGILTREEISDDNGNIVIPYPDSDGDGTPDYLDPDN</sequence>
<dbReference type="PROSITE" id="PS51257">
    <property type="entry name" value="PROKAR_LIPOPROTEIN"/>
    <property type="match status" value="1"/>
</dbReference>
<feature type="region of interest" description="Disordered" evidence="5">
    <location>
        <begin position="275"/>
        <end position="322"/>
    </location>
</feature>
<dbReference type="InterPro" id="IPR046357">
    <property type="entry name" value="PPIase_dom_sf"/>
</dbReference>
<evidence type="ECO:0000256" key="2">
    <source>
        <dbReference type="ARBA" id="ARBA00013194"/>
    </source>
</evidence>
<dbReference type="GO" id="GO:0003755">
    <property type="term" value="F:peptidyl-prolyl cis-trans isomerase activity"/>
    <property type="evidence" value="ECO:0007669"/>
    <property type="project" value="UniProtKB-KW"/>
</dbReference>
<keyword evidence="8" id="KW-1185">Reference proteome</keyword>
<dbReference type="Gene3D" id="3.10.50.40">
    <property type="match status" value="1"/>
</dbReference>
<dbReference type="AlphaFoldDB" id="A0A846QR46"/>
<dbReference type="InterPro" id="IPR001179">
    <property type="entry name" value="PPIase_FKBP_dom"/>
</dbReference>
<organism evidence="7 8">
    <name type="scientific">Saonia flava</name>
    <dbReference type="NCBI Taxonomy" id="523696"/>
    <lineage>
        <taxon>Bacteria</taxon>
        <taxon>Pseudomonadati</taxon>
        <taxon>Bacteroidota</taxon>
        <taxon>Flavobacteriia</taxon>
        <taxon>Flavobacteriales</taxon>
        <taxon>Flavobacteriaceae</taxon>
        <taxon>Saonia</taxon>
    </lineage>
</organism>
<evidence type="ECO:0000256" key="5">
    <source>
        <dbReference type="SAM" id="MobiDB-lite"/>
    </source>
</evidence>
<gene>
    <name evidence="7" type="ORF">GGR42_001040</name>
</gene>